<dbReference type="EMBL" id="JAWDGP010007412">
    <property type="protein sequence ID" value="KAK3719748.1"/>
    <property type="molecule type" value="Genomic_DNA"/>
</dbReference>
<dbReference type="AlphaFoldDB" id="A0AAE1CNM0"/>
<accession>A0AAE1CNM0</accession>
<comment type="caution">
    <text evidence="1">The sequence shown here is derived from an EMBL/GenBank/DDBJ whole genome shotgun (WGS) entry which is preliminary data.</text>
</comment>
<evidence type="ECO:0000313" key="2">
    <source>
        <dbReference type="Proteomes" id="UP001283361"/>
    </source>
</evidence>
<reference evidence="1" key="1">
    <citation type="journal article" date="2023" name="G3 (Bethesda)">
        <title>A reference genome for the long-term kleptoplast-retaining sea slug Elysia crispata morphotype clarki.</title>
        <authorList>
            <person name="Eastman K.E."/>
            <person name="Pendleton A.L."/>
            <person name="Shaikh M.A."/>
            <person name="Suttiyut T."/>
            <person name="Ogas R."/>
            <person name="Tomko P."/>
            <person name="Gavelis G."/>
            <person name="Widhalm J.R."/>
            <person name="Wisecaver J.H."/>
        </authorList>
    </citation>
    <scope>NUCLEOTIDE SEQUENCE</scope>
    <source>
        <strain evidence="1">ECLA1</strain>
    </source>
</reference>
<sequence length="154" mass="17337">MREITIIQLYLCWIDLFCKTATLPVYITVSLSVCVYVCVCSGLTCAPHSSWILSVCPWPPQTSDKLITASPGDVARIESPTSPLLWVGSNGAGSLRHTRDLWRIWSFRRYEYCMRTVKHVYCDTALRENPKVDMTEAISSSQTQGLVNSKGSNW</sequence>
<evidence type="ECO:0000313" key="1">
    <source>
        <dbReference type="EMBL" id="KAK3719748.1"/>
    </source>
</evidence>
<name>A0AAE1CNM0_9GAST</name>
<proteinExistence type="predicted"/>
<protein>
    <submittedName>
        <fullName evidence="1">Uncharacterized protein</fullName>
    </submittedName>
</protein>
<gene>
    <name evidence="1" type="ORF">RRG08_040051</name>
</gene>
<dbReference type="Proteomes" id="UP001283361">
    <property type="component" value="Unassembled WGS sequence"/>
</dbReference>
<organism evidence="1 2">
    <name type="scientific">Elysia crispata</name>
    <name type="common">lettuce slug</name>
    <dbReference type="NCBI Taxonomy" id="231223"/>
    <lineage>
        <taxon>Eukaryota</taxon>
        <taxon>Metazoa</taxon>
        <taxon>Spiralia</taxon>
        <taxon>Lophotrochozoa</taxon>
        <taxon>Mollusca</taxon>
        <taxon>Gastropoda</taxon>
        <taxon>Heterobranchia</taxon>
        <taxon>Euthyneura</taxon>
        <taxon>Panpulmonata</taxon>
        <taxon>Sacoglossa</taxon>
        <taxon>Placobranchoidea</taxon>
        <taxon>Plakobranchidae</taxon>
        <taxon>Elysia</taxon>
    </lineage>
</organism>
<keyword evidence="2" id="KW-1185">Reference proteome</keyword>